<dbReference type="InterPro" id="IPR041470">
    <property type="entry name" value="GCP_N"/>
</dbReference>
<dbReference type="InterPro" id="IPR007259">
    <property type="entry name" value="GCP"/>
</dbReference>
<evidence type="ECO:0000313" key="10">
    <source>
        <dbReference type="Proteomes" id="UP001206595"/>
    </source>
</evidence>
<dbReference type="AlphaFoldDB" id="A0AAD5HFB4"/>
<dbReference type="GO" id="GO:0031122">
    <property type="term" value="P:cytoplasmic microtubule organization"/>
    <property type="evidence" value="ECO:0007669"/>
    <property type="project" value="TreeGrafter"/>
</dbReference>
<dbReference type="RefSeq" id="XP_051447244.1">
    <property type="nucleotide sequence ID" value="XM_051586846.1"/>
</dbReference>
<dbReference type="GO" id="GO:0051011">
    <property type="term" value="F:microtubule minus-end binding"/>
    <property type="evidence" value="ECO:0007669"/>
    <property type="project" value="TreeGrafter"/>
</dbReference>
<dbReference type="GO" id="GO:0051225">
    <property type="term" value="P:spindle assembly"/>
    <property type="evidence" value="ECO:0007669"/>
    <property type="project" value="TreeGrafter"/>
</dbReference>
<evidence type="ECO:0000256" key="5">
    <source>
        <dbReference type="RuleBase" id="RU363050"/>
    </source>
</evidence>
<dbReference type="GO" id="GO:0005874">
    <property type="term" value="C:microtubule"/>
    <property type="evidence" value="ECO:0007669"/>
    <property type="project" value="UniProtKB-KW"/>
</dbReference>
<dbReference type="GeneID" id="75912194"/>
<dbReference type="EMBL" id="MU620901">
    <property type="protein sequence ID" value="KAI8582240.1"/>
    <property type="molecule type" value="Genomic_DNA"/>
</dbReference>
<feature type="domain" description="Gamma tubulin complex component protein N-terminal" evidence="8">
    <location>
        <begin position="163"/>
        <end position="574"/>
    </location>
</feature>
<keyword evidence="3 5" id="KW-0493">Microtubule</keyword>
<dbReference type="GO" id="GO:0043015">
    <property type="term" value="F:gamma-tubulin binding"/>
    <property type="evidence" value="ECO:0007669"/>
    <property type="project" value="InterPro"/>
</dbReference>
<evidence type="ECO:0000259" key="8">
    <source>
        <dbReference type="Pfam" id="PF17681"/>
    </source>
</evidence>
<proteinExistence type="inferred from homology"/>
<dbReference type="GO" id="GO:0000930">
    <property type="term" value="C:gamma-tubulin complex"/>
    <property type="evidence" value="ECO:0007669"/>
    <property type="project" value="TreeGrafter"/>
</dbReference>
<evidence type="ECO:0000313" key="9">
    <source>
        <dbReference type="EMBL" id="KAI8582240.1"/>
    </source>
</evidence>
<dbReference type="PANTHER" id="PTHR19302">
    <property type="entry name" value="GAMMA TUBULIN COMPLEX PROTEIN"/>
    <property type="match status" value="1"/>
</dbReference>
<evidence type="ECO:0000256" key="1">
    <source>
        <dbReference type="ARBA" id="ARBA00010337"/>
    </source>
</evidence>
<keyword evidence="10" id="KW-1185">Reference proteome</keyword>
<dbReference type="Pfam" id="PF17681">
    <property type="entry name" value="GCP_N_terminal"/>
    <property type="match status" value="1"/>
</dbReference>
<feature type="domain" description="Gamma tubulin complex component C-terminal" evidence="7">
    <location>
        <begin position="578"/>
        <end position="975"/>
    </location>
</feature>
<keyword evidence="4 5" id="KW-0206">Cytoskeleton</keyword>
<gene>
    <name evidence="9" type="ORF">K450DRAFT_228038</name>
</gene>
<reference evidence="9" key="2">
    <citation type="journal article" date="2022" name="Proc. Natl. Acad. Sci. U.S.A.">
        <title>Diploid-dominant life cycles characterize the early evolution of Fungi.</title>
        <authorList>
            <person name="Amses K.R."/>
            <person name="Simmons D.R."/>
            <person name="Longcore J.E."/>
            <person name="Mondo S.J."/>
            <person name="Seto K."/>
            <person name="Jeronimo G.H."/>
            <person name="Bonds A.E."/>
            <person name="Quandt C.A."/>
            <person name="Davis W.J."/>
            <person name="Chang Y."/>
            <person name="Federici B.A."/>
            <person name="Kuo A."/>
            <person name="LaButti K."/>
            <person name="Pangilinan J."/>
            <person name="Andreopoulos W."/>
            <person name="Tritt A."/>
            <person name="Riley R."/>
            <person name="Hundley H."/>
            <person name="Johnson J."/>
            <person name="Lipzen A."/>
            <person name="Barry K."/>
            <person name="Lang B.F."/>
            <person name="Cuomo C.A."/>
            <person name="Buchler N.E."/>
            <person name="Grigoriev I.V."/>
            <person name="Spatafora J.W."/>
            <person name="Stajich J.E."/>
            <person name="James T.Y."/>
        </authorList>
    </citation>
    <scope>NUCLEOTIDE SEQUENCE</scope>
    <source>
        <strain evidence="9">AG</strain>
    </source>
</reference>
<accession>A0AAD5HFB4</accession>
<evidence type="ECO:0000259" key="7">
    <source>
        <dbReference type="Pfam" id="PF04130"/>
    </source>
</evidence>
<dbReference type="GO" id="GO:0000922">
    <property type="term" value="C:spindle pole"/>
    <property type="evidence" value="ECO:0007669"/>
    <property type="project" value="InterPro"/>
</dbReference>
<dbReference type="FunFam" id="1.20.120.1900:FF:000011">
    <property type="entry name" value="Spindle pole body component"/>
    <property type="match status" value="1"/>
</dbReference>
<feature type="region of interest" description="Disordered" evidence="6">
    <location>
        <begin position="477"/>
        <end position="534"/>
    </location>
</feature>
<dbReference type="GO" id="GO:0007020">
    <property type="term" value="P:microtubule nucleation"/>
    <property type="evidence" value="ECO:0007669"/>
    <property type="project" value="InterPro"/>
</dbReference>
<dbReference type="GO" id="GO:0044732">
    <property type="term" value="C:mitotic spindle pole body"/>
    <property type="evidence" value="ECO:0007669"/>
    <property type="project" value="TreeGrafter"/>
</dbReference>
<evidence type="ECO:0000256" key="6">
    <source>
        <dbReference type="SAM" id="MobiDB-lite"/>
    </source>
</evidence>
<dbReference type="GO" id="GO:0051321">
    <property type="term" value="P:meiotic cell cycle"/>
    <property type="evidence" value="ECO:0007669"/>
    <property type="project" value="TreeGrafter"/>
</dbReference>
<protein>
    <recommendedName>
        <fullName evidence="5">Spindle pole body component</fullName>
    </recommendedName>
</protein>
<sequence>MSIKFWVFFTVQRWFREFLSVCLLFYPILHCTSRTCMSRPRSHSNRVSSARSMDKRESRSPGILLTERQVNKITSKIANIRHSSLSSPLAASSPDILTTIEPPLTAPPTIPEQIHSIQEDRFYAKAPLNTRIQPAVSMRADMSDNFVPEIGSLPLHLQEYSMIEDLLYIMMGIDGKYLQIIQPGDAESDDNGMDESAPSKAPTTDNGTDISWDDVAYSLDETLDPSIRQLVEKLLPIATYYMSVDAFVELHSRFEFGTVSHALCSAIRSLLKEYLILIAQLEHQFRSAPTFTLQKLWFYVQPTLQTMHTLHTLANSIRAAGIQRKSSDDDENDFEAVLEGLKGIEADKNDIQVSDHRKGGALLTMLAERLVGMSGDPKNKKLYSYLLSQASLPYLEILYAWIHRGEIQDPYNEFMVQEKKNVRKENLKEDFNDAYWEMRYTIREVAVPSFLEPLKHKILVAGKYLNVVRECGITILGPQDTNQDEVDPQSEELPTPPPQPRDVSADTQSNEGNKENVPFSTERSSEFGQKPSPSVDGISMRGDILMAVDGGRFVQDLEAAYKYANRTLLDLLLKDQQLLARLRSLKRYFFLDQSDFLAPFLDVAKEELRKPTKDIVITRLQSLLDLTLRNPSSVAVYDPYKEDVKVGMSSLKMVDQLLRIINVAGLDGSAAQLAAGGKDGRWIGNATAGLRDSLQTIGDLATSLYGLHGTQSEKLYSDGGSTASSVVGSSSSREVLNGFNALTLDYTVTFPLSLIISRKALTKYQLIFRHHLYLRHTESLLSEAWTEHKMPLWKRPSKHSDINGWKYRIFALRNRMTVFVQQFSYYITNEILEPNHNQLKDTLSKVSTVDQVLQIHSDFLDSCLKECMLTNSKLLRIYSKLMTTCVLFANYTDKFTHALTVLEKQYSSEKFGVSSGKFGNTSGITLESQSRSLHKIEENFSYHMKLLIDALNYYSATETLQFLCLVVRLDYNSYYGKDQNKERSRYEGERL</sequence>
<feature type="region of interest" description="Disordered" evidence="6">
    <location>
        <begin position="36"/>
        <end position="60"/>
    </location>
</feature>
<organism evidence="9 10">
    <name type="scientific">Umbelopsis ramanniana AG</name>
    <dbReference type="NCBI Taxonomy" id="1314678"/>
    <lineage>
        <taxon>Eukaryota</taxon>
        <taxon>Fungi</taxon>
        <taxon>Fungi incertae sedis</taxon>
        <taxon>Mucoromycota</taxon>
        <taxon>Mucoromycotina</taxon>
        <taxon>Umbelopsidomycetes</taxon>
        <taxon>Umbelopsidales</taxon>
        <taxon>Umbelopsidaceae</taxon>
        <taxon>Umbelopsis</taxon>
    </lineage>
</organism>
<dbReference type="InterPro" id="IPR042241">
    <property type="entry name" value="GCP_C_sf"/>
</dbReference>
<comment type="subcellular location">
    <subcellularLocation>
        <location evidence="5">Cytoplasm</location>
        <location evidence="5">Cytoskeleton</location>
        <location evidence="5">Microtubule organizing center</location>
    </subcellularLocation>
</comment>
<dbReference type="InterPro" id="IPR040457">
    <property type="entry name" value="GCP_C"/>
</dbReference>
<evidence type="ECO:0000256" key="2">
    <source>
        <dbReference type="ARBA" id="ARBA00022490"/>
    </source>
</evidence>
<dbReference type="GO" id="GO:0000278">
    <property type="term" value="P:mitotic cell cycle"/>
    <property type="evidence" value="ECO:0007669"/>
    <property type="project" value="TreeGrafter"/>
</dbReference>
<dbReference type="Proteomes" id="UP001206595">
    <property type="component" value="Unassembled WGS sequence"/>
</dbReference>
<evidence type="ECO:0000256" key="3">
    <source>
        <dbReference type="ARBA" id="ARBA00022701"/>
    </source>
</evidence>
<reference evidence="9" key="1">
    <citation type="submission" date="2021-06" db="EMBL/GenBank/DDBJ databases">
        <authorList>
            <consortium name="DOE Joint Genome Institute"/>
            <person name="Mondo S.J."/>
            <person name="Amses K.R."/>
            <person name="Simmons D.R."/>
            <person name="Longcore J.E."/>
            <person name="Seto K."/>
            <person name="Alves G.H."/>
            <person name="Bonds A.E."/>
            <person name="Quandt C.A."/>
            <person name="Davis W.J."/>
            <person name="Chang Y."/>
            <person name="Letcher P.M."/>
            <person name="Powell M.J."/>
            <person name="Kuo A."/>
            <person name="Labutti K."/>
            <person name="Pangilinan J."/>
            <person name="Andreopoulos W."/>
            <person name="Tritt A."/>
            <person name="Riley R."/>
            <person name="Hundley H."/>
            <person name="Johnson J."/>
            <person name="Lipzen A."/>
            <person name="Barry K."/>
            <person name="Berbee M.L."/>
            <person name="Buchler N.E."/>
            <person name="Grigoriev I.V."/>
            <person name="Spatafora J.W."/>
            <person name="Stajich J.E."/>
            <person name="James T.Y."/>
        </authorList>
    </citation>
    <scope>NUCLEOTIDE SEQUENCE</scope>
    <source>
        <strain evidence="9">AG</strain>
    </source>
</reference>
<name>A0AAD5HFB4_UMBRA</name>
<dbReference type="PANTHER" id="PTHR19302:SF13">
    <property type="entry name" value="GAMMA-TUBULIN COMPLEX COMPONENT 2"/>
    <property type="match status" value="1"/>
</dbReference>
<feature type="region of interest" description="Disordered" evidence="6">
    <location>
        <begin position="184"/>
        <end position="208"/>
    </location>
</feature>
<evidence type="ECO:0000256" key="4">
    <source>
        <dbReference type="ARBA" id="ARBA00023212"/>
    </source>
</evidence>
<comment type="similarity">
    <text evidence="1 5">Belongs to the TUBGCP family.</text>
</comment>
<dbReference type="Gene3D" id="1.20.120.1900">
    <property type="entry name" value="Gamma-tubulin complex, C-terminal domain"/>
    <property type="match status" value="1"/>
</dbReference>
<comment type="caution">
    <text evidence="9">The sequence shown here is derived from an EMBL/GenBank/DDBJ whole genome shotgun (WGS) entry which is preliminary data.</text>
</comment>
<keyword evidence="2 5" id="KW-0963">Cytoplasm</keyword>
<dbReference type="Pfam" id="PF04130">
    <property type="entry name" value="GCP_C_terminal"/>
    <property type="match status" value="1"/>
</dbReference>